<sequence length="98" mass="11404">MDDSQKIQMTAFNLKNPTKLFIIKYLSNKEASNQEIYDALKNTLTIKYRSAIHGALKDLQEIGLIEKYYDNLDSKIKYRLIVKKVNIDLGKMKISFTN</sequence>
<evidence type="ECO:0000313" key="1">
    <source>
        <dbReference type="EMBL" id="SNQ62477.1"/>
    </source>
</evidence>
<name>A0A284VTG5_9EURY</name>
<keyword evidence="2" id="KW-1185">Reference proteome</keyword>
<dbReference type="InterPro" id="IPR036388">
    <property type="entry name" value="WH-like_DNA-bd_sf"/>
</dbReference>
<protein>
    <recommendedName>
        <fullName evidence="3">Transcriptional regulator</fullName>
    </recommendedName>
</protein>
<gene>
    <name evidence="1" type="ORF">MNV_740028</name>
</gene>
<evidence type="ECO:0000313" key="2">
    <source>
        <dbReference type="Proteomes" id="UP000218615"/>
    </source>
</evidence>
<evidence type="ECO:0008006" key="3">
    <source>
        <dbReference type="Google" id="ProtNLM"/>
    </source>
</evidence>
<dbReference type="Proteomes" id="UP000218615">
    <property type="component" value="Unassembled WGS sequence"/>
</dbReference>
<proteinExistence type="predicted"/>
<dbReference type="EMBL" id="FZMP01000223">
    <property type="protein sequence ID" value="SNQ62477.1"/>
    <property type="molecule type" value="Genomic_DNA"/>
</dbReference>
<dbReference type="SUPFAM" id="SSF46785">
    <property type="entry name" value="Winged helix' DNA-binding domain"/>
    <property type="match status" value="1"/>
</dbReference>
<reference evidence="2" key="1">
    <citation type="submission" date="2017-06" db="EMBL/GenBank/DDBJ databases">
        <authorList>
            <person name="Cremers G."/>
        </authorList>
    </citation>
    <scope>NUCLEOTIDE SEQUENCE [LARGE SCALE GENOMIC DNA]</scope>
</reference>
<dbReference type="RefSeq" id="WP_096207032.1">
    <property type="nucleotide sequence ID" value="NZ_FZMP01000223.1"/>
</dbReference>
<dbReference type="InterPro" id="IPR036390">
    <property type="entry name" value="WH_DNA-bd_sf"/>
</dbReference>
<dbReference type="AlphaFoldDB" id="A0A284VTG5"/>
<accession>A0A284VTG5</accession>
<dbReference type="Gene3D" id="1.10.10.10">
    <property type="entry name" value="Winged helix-like DNA-binding domain superfamily/Winged helix DNA-binding domain"/>
    <property type="match status" value="1"/>
</dbReference>
<organism evidence="1 2">
    <name type="scientific">Candidatus Methanoperedens nitratireducens</name>
    <dbReference type="NCBI Taxonomy" id="1392998"/>
    <lineage>
        <taxon>Archaea</taxon>
        <taxon>Methanobacteriati</taxon>
        <taxon>Methanobacteriota</taxon>
        <taxon>Stenosarchaea group</taxon>
        <taxon>Methanomicrobia</taxon>
        <taxon>Methanosarcinales</taxon>
        <taxon>ANME-2 cluster</taxon>
        <taxon>Candidatus Methanoperedentaceae</taxon>
        <taxon>Candidatus Methanoperedens</taxon>
    </lineage>
</organism>